<comment type="subcellular location">
    <subcellularLocation>
        <location evidence="1">Cell envelope</location>
    </subcellularLocation>
</comment>
<keyword evidence="8" id="KW-1185">Reference proteome</keyword>
<protein>
    <recommendedName>
        <fullName evidence="6">Thioredoxin domain-containing protein</fullName>
    </recommendedName>
</protein>
<dbReference type="CDD" id="cd02966">
    <property type="entry name" value="TlpA_like_family"/>
    <property type="match status" value="1"/>
</dbReference>
<keyword evidence="4" id="KW-1015">Disulfide bond</keyword>
<dbReference type="InterPro" id="IPR017937">
    <property type="entry name" value="Thioredoxin_CS"/>
</dbReference>
<feature type="domain" description="Thioredoxin" evidence="6">
    <location>
        <begin position="1"/>
        <end position="113"/>
    </location>
</feature>
<organism evidence="7 8">
    <name type="scientific">Fodinicola feengrottensis</name>
    <dbReference type="NCBI Taxonomy" id="435914"/>
    <lineage>
        <taxon>Bacteria</taxon>
        <taxon>Bacillati</taxon>
        <taxon>Actinomycetota</taxon>
        <taxon>Actinomycetes</taxon>
        <taxon>Mycobacteriales</taxon>
        <taxon>Fodinicola</taxon>
    </lineage>
</organism>
<evidence type="ECO:0000256" key="2">
    <source>
        <dbReference type="ARBA" id="ARBA00022748"/>
    </source>
</evidence>
<keyword evidence="3" id="KW-0812">Transmembrane</keyword>
<dbReference type="InterPro" id="IPR050553">
    <property type="entry name" value="Thioredoxin_ResA/DsbE_sf"/>
</dbReference>
<dbReference type="Proteomes" id="UP001500618">
    <property type="component" value="Unassembled WGS sequence"/>
</dbReference>
<evidence type="ECO:0000313" key="8">
    <source>
        <dbReference type="Proteomes" id="UP001500618"/>
    </source>
</evidence>
<dbReference type="Pfam" id="PF00578">
    <property type="entry name" value="AhpC-TSA"/>
    <property type="match status" value="1"/>
</dbReference>
<keyword evidence="5" id="KW-0676">Redox-active center</keyword>
<dbReference type="SUPFAM" id="SSF52833">
    <property type="entry name" value="Thioredoxin-like"/>
    <property type="match status" value="1"/>
</dbReference>
<sequence>MVINFWGSWCAPCRAEAPLLEAGYRATRELGVAFLGVDVSDTRDAARSFVADFGISYPSLFDPAGDIAPRFLVIPPRAVPVTVVLDRRHRVAIAVGRALRDGELVPAVRAVVAERF</sequence>
<keyword evidence="2" id="KW-0201">Cytochrome c-type biogenesis</keyword>
<dbReference type="InterPro" id="IPR036249">
    <property type="entry name" value="Thioredoxin-like_sf"/>
</dbReference>
<evidence type="ECO:0000256" key="4">
    <source>
        <dbReference type="ARBA" id="ARBA00023157"/>
    </source>
</evidence>
<evidence type="ECO:0000259" key="6">
    <source>
        <dbReference type="PROSITE" id="PS51352"/>
    </source>
</evidence>
<evidence type="ECO:0000256" key="5">
    <source>
        <dbReference type="ARBA" id="ARBA00023284"/>
    </source>
</evidence>
<comment type="caution">
    <text evidence="7">The sequence shown here is derived from an EMBL/GenBank/DDBJ whole genome shotgun (WGS) entry which is preliminary data.</text>
</comment>
<dbReference type="InterPro" id="IPR000866">
    <property type="entry name" value="AhpC/TSA"/>
</dbReference>
<accession>A0ABP4VE33</accession>
<dbReference type="InterPro" id="IPR013766">
    <property type="entry name" value="Thioredoxin_domain"/>
</dbReference>
<evidence type="ECO:0000256" key="1">
    <source>
        <dbReference type="ARBA" id="ARBA00004196"/>
    </source>
</evidence>
<evidence type="ECO:0000313" key="7">
    <source>
        <dbReference type="EMBL" id="GAA1720382.1"/>
    </source>
</evidence>
<name>A0ABP4VE33_9ACTN</name>
<evidence type="ECO:0000256" key="3">
    <source>
        <dbReference type="ARBA" id="ARBA00022968"/>
    </source>
</evidence>
<dbReference type="PANTHER" id="PTHR42852">
    <property type="entry name" value="THIOL:DISULFIDE INTERCHANGE PROTEIN DSBE"/>
    <property type="match status" value="1"/>
</dbReference>
<dbReference type="EMBL" id="BAAANY010000045">
    <property type="protein sequence ID" value="GAA1720382.1"/>
    <property type="molecule type" value="Genomic_DNA"/>
</dbReference>
<dbReference type="PANTHER" id="PTHR42852:SF6">
    <property type="entry name" value="THIOL:DISULFIDE INTERCHANGE PROTEIN DSBE"/>
    <property type="match status" value="1"/>
</dbReference>
<keyword evidence="3" id="KW-0735">Signal-anchor</keyword>
<dbReference type="Gene3D" id="3.40.30.10">
    <property type="entry name" value="Glutaredoxin"/>
    <property type="match status" value="1"/>
</dbReference>
<proteinExistence type="predicted"/>
<dbReference type="PROSITE" id="PS00194">
    <property type="entry name" value="THIOREDOXIN_1"/>
    <property type="match status" value="1"/>
</dbReference>
<dbReference type="PROSITE" id="PS51352">
    <property type="entry name" value="THIOREDOXIN_2"/>
    <property type="match status" value="1"/>
</dbReference>
<gene>
    <name evidence="7" type="ORF">GCM10009765_80730</name>
</gene>
<reference evidence="8" key="1">
    <citation type="journal article" date="2019" name="Int. J. Syst. Evol. Microbiol.">
        <title>The Global Catalogue of Microorganisms (GCM) 10K type strain sequencing project: providing services to taxonomists for standard genome sequencing and annotation.</title>
        <authorList>
            <consortium name="The Broad Institute Genomics Platform"/>
            <consortium name="The Broad Institute Genome Sequencing Center for Infectious Disease"/>
            <person name="Wu L."/>
            <person name="Ma J."/>
        </authorList>
    </citation>
    <scope>NUCLEOTIDE SEQUENCE [LARGE SCALE GENOMIC DNA]</scope>
    <source>
        <strain evidence="8">JCM 14718</strain>
    </source>
</reference>